<dbReference type="Pfam" id="PF07859">
    <property type="entry name" value="Abhydrolase_3"/>
    <property type="match status" value="1"/>
</dbReference>
<dbReference type="EMBL" id="JAGIOO010000001">
    <property type="protein sequence ID" value="MBP2477519.1"/>
    <property type="molecule type" value="Genomic_DNA"/>
</dbReference>
<reference evidence="5 6" key="1">
    <citation type="submission" date="2021-03" db="EMBL/GenBank/DDBJ databases">
        <title>Sequencing the genomes of 1000 actinobacteria strains.</title>
        <authorList>
            <person name="Klenk H.-P."/>
        </authorList>
    </citation>
    <scope>NUCLEOTIDE SEQUENCE [LARGE SCALE GENOMIC DNA]</scope>
    <source>
        <strain evidence="5 6">DSM 44580</strain>
    </source>
</reference>
<dbReference type="RefSeq" id="WP_086788594.1">
    <property type="nucleotide sequence ID" value="NZ_JAGIOO010000001.1"/>
</dbReference>
<comment type="similarity">
    <text evidence="1">Belongs to the 'GDXG' lipolytic enzyme family.</text>
</comment>
<dbReference type="InterPro" id="IPR050300">
    <property type="entry name" value="GDXG_lipolytic_enzyme"/>
</dbReference>
<feature type="domain" description="Alpha/beta hydrolase fold-3" evidence="4">
    <location>
        <begin position="81"/>
        <end position="288"/>
    </location>
</feature>
<protein>
    <submittedName>
        <fullName evidence="5">Acetyl esterase/lipase</fullName>
    </submittedName>
</protein>
<keyword evidence="2" id="KW-0378">Hydrolase</keyword>
<dbReference type="InterPro" id="IPR033140">
    <property type="entry name" value="Lipase_GDXG_put_SER_AS"/>
</dbReference>
<evidence type="ECO:0000313" key="5">
    <source>
        <dbReference type="EMBL" id="MBP2477519.1"/>
    </source>
</evidence>
<keyword evidence="6" id="KW-1185">Reference proteome</keyword>
<name>A0ABS5AMV8_9PSEU</name>
<dbReference type="InterPro" id="IPR013094">
    <property type="entry name" value="AB_hydrolase_3"/>
</dbReference>
<dbReference type="PANTHER" id="PTHR48081">
    <property type="entry name" value="AB HYDROLASE SUPERFAMILY PROTEIN C4A8.06C"/>
    <property type="match status" value="1"/>
</dbReference>
<evidence type="ECO:0000256" key="1">
    <source>
        <dbReference type="ARBA" id="ARBA00010515"/>
    </source>
</evidence>
<sequence>MNYNFDPEIQPWVAMLPDMGPLTDIPATRARMAELKHMLPRYEPVNPVTVRDTTVPGPEGAPDVPVRVYTPDNEPGPKPAVLRIHGGGFVMGNLDMDAAISLTLADEVGAVVVSVDYRLAPEHPFPAAPEDCYAALVWLAKNAAELGVDPARVAVAGDSAGGGLAASVALLARDRGGPGLVLQVLNIPELDDRLTSPSMTAFTDTPMWNRPSAVISWDSYLGEGVRGTGDVSPYAAPARATDLSGLPPAFVATCEFDPLRDEGLDYGARLVQAGVPTELHLYPGTFHGSSFLAEVAVTQRMRRDLVDAVRRALRSMPR</sequence>
<feature type="active site" evidence="3">
    <location>
        <position position="159"/>
    </location>
</feature>
<comment type="caution">
    <text evidence="5">The sequence shown here is derived from an EMBL/GenBank/DDBJ whole genome shotgun (WGS) entry which is preliminary data.</text>
</comment>
<accession>A0ABS5AMV8</accession>
<organism evidence="5 6">
    <name type="scientific">Crossiella equi</name>
    <dbReference type="NCBI Taxonomy" id="130796"/>
    <lineage>
        <taxon>Bacteria</taxon>
        <taxon>Bacillati</taxon>
        <taxon>Actinomycetota</taxon>
        <taxon>Actinomycetes</taxon>
        <taxon>Pseudonocardiales</taxon>
        <taxon>Pseudonocardiaceae</taxon>
        <taxon>Crossiella</taxon>
    </lineage>
</organism>
<dbReference type="Gene3D" id="3.40.50.1820">
    <property type="entry name" value="alpha/beta hydrolase"/>
    <property type="match status" value="1"/>
</dbReference>
<evidence type="ECO:0000256" key="3">
    <source>
        <dbReference type="PROSITE-ProRule" id="PRU10038"/>
    </source>
</evidence>
<dbReference type="PROSITE" id="PS01174">
    <property type="entry name" value="LIPASE_GDXG_SER"/>
    <property type="match status" value="1"/>
</dbReference>
<dbReference type="InterPro" id="IPR029058">
    <property type="entry name" value="AB_hydrolase_fold"/>
</dbReference>
<dbReference type="Proteomes" id="UP001519363">
    <property type="component" value="Unassembled WGS sequence"/>
</dbReference>
<dbReference type="SUPFAM" id="SSF53474">
    <property type="entry name" value="alpha/beta-Hydrolases"/>
    <property type="match status" value="1"/>
</dbReference>
<evidence type="ECO:0000256" key="2">
    <source>
        <dbReference type="ARBA" id="ARBA00022801"/>
    </source>
</evidence>
<evidence type="ECO:0000259" key="4">
    <source>
        <dbReference type="Pfam" id="PF07859"/>
    </source>
</evidence>
<evidence type="ECO:0000313" key="6">
    <source>
        <dbReference type="Proteomes" id="UP001519363"/>
    </source>
</evidence>
<gene>
    <name evidence="5" type="ORF">JOF53_006391</name>
</gene>
<proteinExistence type="inferred from homology"/>
<dbReference type="PANTHER" id="PTHR48081:SF8">
    <property type="entry name" value="ALPHA_BETA HYDROLASE FOLD-3 DOMAIN-CONTAINING PROTEIN-RELATED"/>
    <property type="match status" value="1"/>
</dbReference>